<dbReference type="RefSeq" id="WP_125554614.1">
    <property type="nucleotide sequence ID" value="NZ_RBVX01000003.1"/>
</dbReference>
<feature type="domain" description="Cell wall-active antibiotics response LiaF-like C-terminal" evidence="2">
    <location>
        <begin position="180"/>
        <end position="292"/>
    </location>
</feature>
<dbReference type="NCBIfam" id="NF040535">
    <property type="entry name" value="LiaF_C_term"/>
    <property type="match status" value="1"/>
</dbReference>
<comment type="caution">
    <text evidence="4">The sequence shown here is derived from an EMBL/GenBank/DDBJ whole genome shotgun (WGS) entry which is preliminary data.</text>
</comment>
<keyword evidence="1" id="KW-0812">Transmembrane</keyword>
<dbReference type="OrthoDB" id="2351415at2"/>
<proteinExistence type="predicted"/>
<evidence type="ECO:0000259" key="3">
    <source>
        <dbReference type="Pfam" id="PF22570"/>
    </source>
</evidence>
<protein>
    <submittedName>
        <fullName evidence="4">Uncharacterized protein</fullName>
    </submittedName>
</protein>
<organism evidence="4 5">
    <name type="scientific">Salibacterium salarium</name>
    <dbReference type="NCBI Taxonomy" id="284579"/>
    <lineage>
        <taxon>Bacteria</taxon>
        <taxon>Bacillati</taxon>
        <taxon>Bacillota</taxon>
        <taxon>Bacilli</taxon>
        <taxon>Bacillales</taxon>
        <taxon>Bacillaceae</taxon>
    </lineage>
</organism>
<keyword evidence="1" id="KW-0472">Membrane</keyword>
<feature type="transmembrane region" description="Helical" evidence="1">
    <location>
        <begin position="56"/>
        <end position="89"/>
    </location>
</feature>
<name>A0A3R9RFM7_9BACI</name>
<evidence type="ECO:0000256" key="1">
    <source>
        <dbReference type="SAM" id="Phobius"/>
    </source>
</evidence>
<evidence type="ECO:0000259" key="2">
    <source>
        <dbReference type="Pfam" id="PF09922"/>
    </source>
</evidence>
<evidence type="ECO:0000313" key="5">
    <source>
        <dbReference type="Proteomes" id="UP000275076"/>
    </source>
</evidence>
<accession>A0A3R9RFM7</accession>
<dbReference type="EMBL" id="RBVX01000003">
    <property type="protein sequence ID" value="RSL34381.1"/>
    <property type="molecule type" value="Genomic_DNA"/>
</dbReference>
<gene>
    <name evidence="4" type="ORF">D7Z54_04275</name>
</gene>
<dbReference type="Pfam" id="PF22570">
    <property type="entry name" value="LiaF-TM"/>
    <property type="match status" value="1"/>
</dbReference>
<evidence type="ECO:0000313" key="4">
    <source>
        <dbReference type="EMBL" id="RSL34381.1"/>
    </source>
</evidence>
<dbReference type="InterPro" id="IPR024425">
    <property type="entry name" value="LiaF-like_C"/>
</dbReference>
<dbReference type="Proteomes" id="UP000275076">
    <property type="component" value="Unassembled WGS sequence"/>
</dbReference>
<dbReference type="AlphaFoldDB" id="A0A3R9RFM7"/>
<keyword evidence="1" id="KW-1133">Transmembrane helix</keyword>
<feature type="domain" description="LiaF transmembrane" evidence="3">
    <location>
        <begin position="9"/>
        <end position="98"/>
    </location>
</feature>
<reference evidence="4 5" key="1">
    <citation type="submission" date="2018-10" db="EMBL/GenBank/DDBJ databases">
        <title>Draft genome sequence of Bacillus salarius IM0101, isolated from a hypersaline soil in Inner Mongolia, China.</title>
        <authorList>
            <person name="Yamprayoonswat W."/>
            <person name="Boonvisut S."/>
            <person name="Jumpathong W."/>
            <person name="Sittihan S."/>
            <person name="Ruangsuj P."/>
            <person name="Wanthongcharoen S."/>
            <person name="Thongpramul N."/>
            <person name="Pimmason S."/>
            <person name="Yu B."/>
            <person name="Yasawong M."/>
        </authorList>
    </citation>
    <scope>NUCLEOTIDE SEQUENCE [LARGE SCALE GENOMIC DNA]</scope>
    <source>
        <strain evidence="4 5">IM0101</strain>
    </source>
</reference>
<keyword evidence="5" id="KW-1185">Reference proteome</keyword>
<sequence>MMKSSGNLVLGFIIIMVGLNLLFSQLGIRMDVGSYIWPIIAASISYHFYKNKNKWLSLLFLSLCVISLGDTILNVDLGGFIIAVVLLYFGIKLLKGQDSSEEIDIDKDLPPRTKEHNDIKEDTVDQTPHLHQQKVEKDELPDEHITEAVVSNRSSFGHSSQTDATIRNEPIVTPSQKNIFIGDFKLMKRTFALQDMNLKYGIGDIAIDFSKAIVDEGETVIVLHGGIGDVDLYIPSDLHISIQASASLGDINVLKHREEGINKQAMVQTENYKESNRKVKIIISVILGDIDVRYV</sequence>
<feature type="transmembrane region" description="Helical" evidence="1">
    <location>
        <begin position="32"/>
        <end position="49"/>
    </location>
</feature>
<dbReference type="InterPro" id="IPR054331">
    <property type="entry name" value="LiaF_TM"/>
</dbReference>
<dbReference type="InterPro" id="IPR047793">
    <property type="entry name" value="LiaF_C"/>
</dbReference>
<dbReference type="Pfam" id="PF09922">
    <property type="entry name" value="LiaF-like_C"/>
    <property type="match status" value="1"/>
</dbReference>
<feature type="transmembrane region" description="Helical" evidence="1">
    <location>
        <begin position="7"/>
        <end position="26"/>
    </location>
</feature>